<name>A0ABX8UUU1_9BURK</name>
<feature type="compositionally biased region" description="Low complexity" evidence="1">
    <location>
        <begin position="98"/>
        <end position="119"/>
    </location>
</feature>
<dbReference type="EMBL" id="CP080095">
    <property type="protein sequence ID" value="QYD70764.1"/>
    <property type="molecule type" value="Genomic_DNA"/>
</dbReference>
<dbReference type="Pfam" id="PF13087">
    <property type="entry name" value="AAA_12"/>
    <property type="match status" value="1"/>
</dbReference>
<dbReference type="InterPro" id="IPR047187">
    <property type="entry name" value="SF1_C_Upf1"/>
</dbReference>
<dbReference type="PROSITE" id="PS50011">
    <property type="entry name" value="PROTEIN_KINASE_DOM"/>
    <property type="match status" value="1"/>
</dbReference>
<dbReference type="SMART" id="SM00220">
    <property type="entry name" value="S_TKc"/>
    <property type="match status" value="1"/>
</dbReference>
<evidence type="ECO:0000313" key="3">
    <source>
        <dbReference type="EMBL" id="QYD70764.1"/>
    </source>
</evidence>
<evidence type="ECO:0000259" key="2">
    <source>
        <dbReference type="PROSITE" id="PS50011"/>
    </source>
</evidence>
<dbReference type="Pfam" id="PF00069">
    <property type="entry name" value="Pkinase"/>
    <property type="match status" value="1"/>
</dbReference>
<dbReference type="InterPro" id="IPR045055">
    <property type="entry name" value="DNA2/NAM7-like"/>
</dbReference>
<dbReference type="InterPro" id="IPR000719">
    <property type="entry name" value="Prot_kinase_dom"/>
</dbReference>
<dbReference type="InterPro" id="IPR011009">
    <property type="entry name" value="Kinase-like_dom_sf"/>
</dbReference>
<dbReference type="InterPro" id="IPR027417">
    <property type="entry name" value="P-loop_NTPase"/>
</dbReference>
<evidence type="ECO:0000256" key="1">
    <source>
        <dbReference type="SAM" id="MobiDB-lite"/>
    </source>
</evidence>
<keyword evidence="4" id="KW-1185">Reference proteome</keyword>
<dbReference type="Pfam" id="PF13086">
    <property type="entry name" value="AAA_11"/>
    <property type="match status" value="1"/>
</dbReference>
<dbReference type="PANTHER" id="PTHR10887:SF495">
    <property type="entry name" value="HELICASE SENATAXIN ISOFORM X1-RELATED"/>
    <property type="match status" value="1"/>
</dbReference>
<accession>A0ABX8UUU1</accession>
<feature type="region of interest" description="Disordered" evidence="1">
    <location>
        <begin position="93"/>
        <end position="120"/>
    </location>
</feature>
<dbReference type="InterPro" id="IPR041677">
    <property type="entry name" value="DNA2/NAM7_AAA_11"/>
</dbReference>
<dbReference type="Pfam" id="PF18741">
    <property type="entry name" value="MTES_1575"/>
    <property type="match status" value="1"/>
</dbReference>
<dbReference type="RefSeq" id="WP_219800068.1">
    <property type="nucleotide sequence ID" value="NZ_CP080095.1"/>
</dbReference>
<dbReference type="Gene3D" id="1.10.510.10">
    <property type="entry name" value="Transferase(Phosphotransferase) domain 1"/>
    <property type="match status" value="1"/>
</dbReference>
<organism evidence="3 4">
    <name type="scientific">Paraburkholderia edwinii</name>
    <dbReference type="NCBI Taxonomy" id="2861782"/>
    <lineage>
        <taxon>Bacteria</taxon>
        <taxon>Pseudomonadati</taxon>
        <taxon>Pseudomonadota</taxon>
        <taxon>Betaproteobacteria</taxon>
        <taxon>Burkholderiales</taxon>
        <taxon>Burkholderiaceae</taxon>
        <taxon>Paraburkholderia</taxon>
    </lineage>
</organism>
<dbReference type="InterPro" id="IPR025103">
    <property type="entry name" value="DUF4011"/>
</dbReference>
<dbReference type="SUPFAM" id="SSF56112">
    <property type="entry name" value="Protein kinase-like (PK-like)"/>
    <property type="match status" value="1"/>
</dbReference>
<dbReference type="Proteomes" id="UP000826462">
    <property type="component" value="Chromosome 1"/>
</dbReference>
<dbReference type="Gene3D" id="3.40.50.300">
    <property type="entry name" value="P-loop containing nucleotide triphosphate hydrolases"/>
    <property type="match status" value="3"/>
</dbReference>
<evidence type="ECO:0000313" key="4">
    <source>
        <dbReference type="Proteomes" id="UP000826462"/>
    </source>
</evidence>
<dbReference type="InterPro" id="IPR041679">
    <property type="entry name" value="DNA2/NAM7-like_C"/>
</dbReference>
<dbReference type="SUPFAM" id="SSF52540">
    <property type="entry name" value="P-loop containing nucleoside triphosphate hydrolases"/>
    <property type="match status" value="1"/>
</dbReference>
<dbReference type="Pfam" id="PF13195">
    <property type="entry name" value="DUF4011"/>
    <property type="match status" value="1"/>
</dbReference>
<sequence length="2099" mass="234563">MMRFCPNCKTERSVEEWFCAGTVVNAKCGWDLSSLPIRAAGWRPQEIVTTERLNNDDAERPAQVRPQLQCTNGHPMNDGDLICLECGADPTTSANAQGHSSSSDGAGGDTTTLPETTETQIDGWRLVRQISSTDGVRERYVAQHCDTNRQAILTLYRDGAEPDTSVYDVVRRLPREHVPEIIATGRWNTRAYEVAEELSGGTLADVGIAVRDLAAIRHVVDELGQAINSLSEAGLRHRDLRPGTLLVRSREPLDLVISGFGSARLSEFDLDIVSPLETTRYMAPEAIAGGVAAASDWWSLGMILLEQLTEGKCFEGINPRAFLIHVLANGVTIPDDLDSSLHLLLRGLLARDRHQRWQWAQVKAWLDGKHVDAPSAVTSETDAAEGASISLGSRQYHKPTVFALAAAERENWDEARDHLNRGVMVTWAEQADVPAKQLAGLRQAVRLDGVDEDCRLMIALKLLNPEMPLILRGEIVTPGWLLRNPLEGYDLVMGAVPWFLERLQTETWLSRLQRRAEEVRTRAHNHAIELDEDMVRVAVLSTSRAQLAAQWEERRLLLPDSTHSGLLSLAGRRVVSEEDLIVLLSAKISQFRSVDEILNQATDVAEREQIFAFDREAARAELTLARSELFRKVDDRIAGFARTGNNSIDDWAEHFRLERRLPLHEVLVLLSVPAEQWLEPQKQQYVAQILEFFEKKVATTVLRGPLVRMTIGKTTGRVDVHELNGERYSSSALLEHLLQRNAQSVSVDPAVFGANVTLENRLNSLYRQTSLHKRDTGIDGLYLGFPFLHYKDGRSSSRPRIAPVLLWPVKLLMELGARGQVALAFDGEREEVRLNPALEGLLGRDSVKAWRAAADDVLGRSALKIADVIDAFGLLANGDRRQLSALPSPSADVPVGELRLACSGVFFHVDFAGQAIGEDLRQLKVLSPSGTALESMLRLKDKSAYETPEESATEIERFLTVSSDPSQESAVWQARQGPGLLIEGPPGTGKSQTIVNMVADAIGRGKTLLIVCQKHAALEVVHKRLVAEGLGDRIVMVNDVNKDREPTIRAIREQLDAIVRGSSFDNNWTRQRERMAARIETLEGELDRQHQALHRVDESTGLSYRALLGELIQLEAGSVPVSVPQLRAKLAGLDISALTTLEEQCAPLARYWLPARFEGSALAHLKSFATDPATIEEFTDVFASFREAEQLRVDTLAAHPARFDVDDPAPYRAWLDANAGRLVSLDEMQRKRLAQWLPLFRPADKTDAPGHQHYIALKQLHHDLLAIDGGAYDETLSQALALLAASDLNDIKTRAALATREPTFLNRLNPSTYIRRSGLNKYLASCGAPTTNDSMRALLAAARLEQQWRPKREALNATSRSLHLDTVEPACGPTLGEECLTRLRRLEEIRELAQHLAVAPRGDEFDSAVMTGDRAPVKQLLDGFETAFIRYNARQHSLHALSRLEEWVSPELADACRCAIVENLSYQAPLNRINDALPTLAAYQQFRTRSKHVNTHALEVFAVMRTHEAAIANIPPEDLDWEVRRLINREARLGWKRRFEHDSPELLLDQTETAAKVEALASADEEMRRLNREVLRNGIDRSKLGSVREWEDVTRLSGRRSRRLREFIELGAGLGLMSLRPVWMMNPDVASRVLPLKSNLFDSVVYDEASQMPVEYAIPTLFRGCVSVVSGDEKQMPPANFFSGRMDSDETEIYDGEQPDEDATEEDRELFEDTWNRREIKDCPDLLQLARTSLPVTTLQIHYRSAYRELIGYSNAAFYDNELSVPVRHPEATIRGVKPLDLIPVNGIYERQTNSDEADRVVEYLAELWKQPYDQRPSVGVVTFNLKQANLIEERLELRAEEDEEFRNAYREESDRCDGGEDMGVFVKNVENVQGDERDIIVFSTTFGRNSQGAFKRFFGVLGQKGGERRLNVAVTRARQKVVLVTSMPIRDVSDMLNTKRKPAIPRDYLQGYLEYARAMSNGEFLGGRALLGRMSSERAHAKLHEVGEVDGFSTDVLEFLRGLGLSPVNAQEGDAFGIDFAIAAPETGLYAIGIECDAPRHHLLQRARAREIWRPSVLRRAISTLHRVSSQAWYHDPEAEKARLKAAIDAALKIEVAA</sequence>
<reference evidence="3 4" key="1">
    <citation type="submission" date="2021-07" db="EMBL/GenBank/DDBJ databases">
        <title>Paraburkholderia edwinii protects Aspergillus sp. from phenazines by acting as a toxin sponge.</title>
        <authorList>
            <person name="Dahlstrom K.M."/>
            <person name="Newman D.K."/>
        </authorList>
    </citation>
    <scope>NUCLEOTIDE SEQUENCE [LARGE SCALE GENOMIC DNA]</scope>
    <source>
        <strain evidence="3 4">Pe01</strain>
    </source>
</reference>
<dbReference type="PANTHER" id="PTHR10887">
    <property type="entry name" value="DNA2/NAM7 HELICASE FAMILY"/>
    <property type="match status" value="1"/>
</dbReference>
<dbReference type="CDD" id="cd18808">
    <property type="entry name" value="SF1_C_Upf1"/>
    <property type="match status" value="1"/>
</dbReference>
<feature type="domain" description="Protein kinase" evidence="2">
    <location>
        <begin position="96"/>
        <end position="366"/>
    </location>
</feature>
<dbReference type="InterPro" id="IPR049468">
    <property type="entry name" value="Restrct_endonuc-II-like_dom"/>
</dbReference>
<proteinExistence type="predicted"/>
<protein>
    <submittedName>
        <fullName evidence="3">DUF4011 domain-containing protein</fullName>
    </submittedName>
</protein>
<gene>
    <name evidence="3" type="ORF">KZJ38_01795</name>
</gene>